<dbReference type="InParanoid" id="A0A517SE20"/>
<sequence length="290" mass="33209">MELHVPNRPIIMKSPHGLGSPHPLPPDYTPTNYSVAHRVKDGERWETLAKKYQVGVKTLIRFNFKTTIPDHVNWYLGLNVGCNKTTDDLNWAFSDSAQPGIVYIPGKSITFDEKEGENIVVCGDQLDVYERLLEVSKSIPGVVGDRIRKMMDLATFVGGDPKFKQLWFYDPNKILAYMQFHTDNPTRRSMTSSTNGAMPFGEDWRWYPFLSIVQYVVRMELRNYCIPDSEFRRLLEMYEDNMTKGWNTIQRTINATNGSSGAAYGALVEAFHEHVNALAGTKIHLYSIYR</sequence>
<dbReference type="EMBL" id="CP036271">
    <property type="protein sequence ID" value="QDT54358.1"/>
    <property type="molecule type" value="Genomic_DNA"/>
</dbReference>
<dbReference type="RefSeq" id="WP_145030221.1">
    <property type="nucleotide sequence ID" value="NZ_CP036271.1"/>
</dbReference>
<dbReference type="OrthoDB" id="243598at2"/>
<evidence type="ECO:0000313" key="2">
    <source>
        <dbReference type="Proteomes" id="UP000315700"/>
    </source>
</evidence>
<proteinExistence type="predicted"/>
<dbReference type="Proteomes" id="UP000315700">
    <property type="component" value="Chromosome"/>
</dbReference>
<name>A0A517SE20_9PLAN</name>
<keyword evidence="2" id="KW-1185">Reference proteome</keyword>
<dbReference type="KEGG" id="ccos:Pan44_23910"/>
<accession>A0A517SE20</accession>
<gene>
    <name evidence="1" type="ORF">Pan44_23910</name>
</gene>
<protein>
    <recommendedName>
        <fullName evidence="3">LysM domain-containing protein</fullName>
    </recommendedName>
</protein>
<organism evidence="1 2">
    <name type="scientific">Caulifigura coniformis</name>
    <dbReference type="NCBI Taxonomy" id="2527983"/>
    <lineage>
        <taxon>Bacteria</taxon>
        <taxon>Pseudomonadati</taxon>
        <taxon>Planctomycetota</taxon>
        <taxon>Planctomycetia</taxon>
        <taxon>Planctomycetales</taxon>
        <taxon>Planctomycetaceae</taxon>
        <taxon>Caulifigura</taxon>
    </lineage>
</organism>
<evidence type="ECO:0008006" key="3">
    <source>
        <dbReference type="Google" id="ProtNLM"/>
    </source>
</evidence>
<evidence type="ECO:0000313" key="1">
    <source>
        <dbReference type="EMBL" id="QDT54358.1"/>
    </source>
</evidence>
<reference evidence="1 2" key="1">
    <citation type="submission" date="2019-02" db="EMBL/GenBank/DDBJ databases">
        <title>Deep-cultivation of Planctomycetes and their phenomic and genomic characterization uncovers novel biology.</title>
        <authorList>
            <person name="Wiegand S."/>
            <person name="Jogler M."/>
            <person name="Boedeker C."/>
            <person name="Pinto D."/>
            <person name="Vollmers J."/>
            <person name="Rivas-Marin E."/>
            <person name="Kohn T."/>
            <person name="Peeters S.H."/>
            <person name="Heuer A."/>
            <person name="Rast P."/>
            <person name="Oberbeckmann S."/>
            <person name="Bunk B."/>
            <person name="Jeske O."/>
            <person name="Meyerdierks A."/>
            <person name="Storesund J.E."/>
            <person name="Kallscheuer N."/>
            <person name="Luecker S."/>
            <person name="Lage O.M."/>
            <person name="Pohl T."/>
            <person name="Merkel B.J."/>
            <person name="Hornburger P."/>
            <person name="Mueller R.-W."/>
            <person name="Bruemmer F."/>
            <person name="Labrenz M."/>
            <person name="Spormann A.M."/>
            <person name="Op den Camp H."/>
            <person name="Overmann J."/>
            <person name="Amann R."/>
            <person name="Jetten M.S.M."/>
            <person name="Mascher T."/>
            <person name="Medema M.H."/>
            <person name="Devos D.P."/>
            <person name="Kaster A.-K."/>
            <person name="Ovreas L."/>
            <person name="Rohde M."/>
            <person name="Galperin M.Y."/>
            <person name="Jogler C."/>
        </authorList>
    </citation>
    <scope>NUCLEOTIDE SEQUENCE [LARGE SCALE GENOMIC DNA]</scope>
    <source>
        <strain evidence="1 2">Pan44</strain>
    </source>
</reference>
<dbReference type="AlphaFoldDB" id="A0A517SE20"/>